<gene>
    <name evidence="1" type="ORF">METZ01_LOCUS515347</name>
</gene>
<proteinExistence type="predicted"/>
<evidence type="ECO:0000313" key="1">
    <source>
        <dbReference type="EMBL" id="SVE62493.1"/>
    </source>
</evidence>
<name>A0A383F1E5_9ZZZZ</name>
<sequence>MFRSKLTRFLKLVLFSGILLINIEIASAQLNGSGQAQLVEGRAIIVRQGKEMEIDLYPSDFKDQDLIQTFDKGKVNLTLNGGDLIFLAPNTEIRFEEKLEIKGSKRILNRTL</sequence>
<feature type="non-terminal residue" evidence="1">
    <location>
        <position position="112"/>
    </location>
</feature>
<protein>
    <recommendedName>
        <fullName evidence="2">FecR protein domain-containing protein</fullName>
    </recommendedName>
</protein>
<organism evidence="1">
    <name type="scientific">marine metagenome</name>
    <dbReference type="NCBI Taxonomy" id="408172"/>
    <lineage>
        <taxon>unclassified sequences</taxon>
        <taxon>metagenomes</taxon>
        <taxon>ecological metagenomes</taxon>
    </lineage>
</organism>
<dbReference type="EMBL" id="UINC01230384">
    <property type="protein sequence ID" value="SVE62493.1"/>
    <property type="molecule type" value="Genomic_DNA"/>
</dbReference>
<accession>A0A383F1E5</accession>
<reference evidence="1" key="1">
    <citation type="submission" date="2018-05" db="EMBL/GenBank/DDBJ databases">
        <authorList>
            <person name="Lanie J.A."/>
            <person name="Ng W.-L."/>
            <person name="Kazmierczak K.M."/>
            <person name="Andrzejewski T.M."/>
            <person name="Davidsen T.M."/>
            <person name="Wayne K.J."/>
            <person name="Tettelin H."/>
            <person name="Glass J.I."/>
            <person name="Rusch D."/>
            <person name="Podicherti R."/>
            <person name="Tsui H.-C.T."/>
            <person name="Winkler M.E."/>
        </authorList>
    </citation>
    <scope>NUCLEOTIDE SEQUENCE</scope>
</reference>
<evidence type="ECO:0008006" key="2">
    <source>
        <dbReference type="Google" id="ProtNLM"/>
    </source>
</evidence>
<dbReference type="AlphaFoldDB" id="A0A383F1E5"/>